<dbReference type="GO" id="GO:0140359">
    <property type="term" value="F:ABC-type transporter activity"/>
    <property type="evidence" value="ECO:0007669"/>
    <property type="project" value="InterPro"/>
</dbReference>
<accession>A0A0U3N7T4</accession>
<evidence type="ECO:0000256" key="1">
    <source>
        <dbReference type="ARBA" id="ARBA00004141"/>
    </source>
</evidence>
<comment type="subcellular location">
    <subcellularLocation>
        <location evidence="1">Membrane</location>
        <topology evidence="1">Multi-pass membrane protein</topology>
    </subcellularLocation>
</comment>
<name>A0A0U3N7T4_9BURK</name>
<feature type="domain" description="ABC-2 type transporter transmembrane" evidence="5">
    <location>
        <begin position="30"/>
        <end position="377"/>
    </location>
</feature>
<dbReference type="GO" id="GO:0016020">
    <property type="term" value="C:membrane"/>
    <property type="evidence" value="ECO:0007669"/>
    <property type="project" value="UniProtKB-SubCell"/>
</dbReference>
<evidence type="ECO:0000256" key="4">
    <source>
        <dbReference type="ARBA" id="ARBA00023136"/>
    </source>
</evidence>
<reference evidence="6 7" key="1">
    <citation type="submission" date="2015-12" db="EMBL/GenBank/DDBJ databases">
        <title>Complete genome of Roseateles depolymerans KCTC 42856.</title>
        <authorList>
            <person name="Kim K.M."/>
        </authorList>
    </citation>
    <scope>NUCLEOTIDE SEQUENCE [LARGE SCALE GENOMIC DNA]</scope>
    <source>
        <strain evidence="6 7">KCTC 42856</strain>
    </source>
</reference>
<dbReference type="AlphaFoldDB" id="A0A0U3N7T4"/>
<gene>
    <name evidence="6" type="ORF">RD2015_119</name>
</gene>
<dbReference type="Pfam" id="PF12698">
    <property type="entry name" value="ABC2_membrane_3"/>
    <property type="match status" value="1"/>
</dbReference>
<dbReference type="KEGG" id="rdp:RD2015_119"/>
<organism evidence="6 7">
    <name type="scientific">Roseateles depolymerans</name>
    <dbReference type="NCBI Taxonomy" id="76731"/>
    <lineage>
        <taxon>Bacteria</taxon>
        <taxon>Pseudomonadati</taxon>
        <taxon>Pseudomonadota</taxon>
        <taxon>Betaproteobacteria</taxon>
        <taxon>Burkholderiales</taxon>
        <taxon>Sphaerotilaceae</taxon>
        <taxon>Roseateles</taxon>
    </lineage>
</organism>
<dbReference type="InterPro" id="IPR013525">
    <property type="entry name" value="ABC2_TM"/>
</dbReference>
<dbReference type="RefSeq" id="WP_058933231.1">
    <property type="nucleotide sequence ID" value="NZ_CP013729.1"/>
</dbReference>
<evidence type="ECO:0000259" key="5">
    <source>
        <dbReference type="Pfam" id="PF12698"/>
    </source>
</evidence>
<dbReference type="EMBL" id="CP013729">
    <property type="protein sequence ID" value="ALV04624.1"/>
    <property type="molecule type" value="Genomic_DNA"/>
</dbReference>
<proteinExistence type="predicted"/>
<keyword evidence="3" id="KW-1133">Transmembrane helix</keyword>
<dbReference type="Proteomes" id="UP000060699">
    <property type="component" value="Chromosome"/>
</dbReference>
<dbReference type="PANTHER" id="PTHR43471">
    <property type="entry name" value="ABC TRANSPORTER PERMEASE"/>
    <property type="match status" value="1"/>
</dbReference>
<keyword evidence="2" id="KW-0812">Transmembrane</keyword>
<dbReference type="STRING" id="76731.RD2015_119"/>
<evidence type="ECO:0000256" key="3">
    <source>
        <dbReference type="ARBA" id="ARBA00022989"/>
    </source>
</evidence>
<protein>
    <submittedName>
        <fullName evidence="6">Sodium ABC transporter permease</fullName>
    </submittedName>
</protein>
<evidence type="ECO:0000313" key="7">
    <source>
        <dbReference type="Proteomes" id="UP000060699"/>
    </source>
</evidence>
<dbReference type="PANTHER" id="PTHR43471:SF3">
    <property type="entry name" value="ABC TRANSPORTER PERMEASE PROTEIN NATB"/>
    <property type="match status" value="1"/>
</dbReference>
<dbReference type="OrthoDB" id="5486437at2"/>
<sequence>MSNTTLRAFFTVLRKEVVDAMRDRRTLLRLMIPALLMGPLMLMMMSGLVASFEERAEKREIQVVGIEHAPTLRNFLERQTYTIKTAPADYEAQLRSSKLGDPVMVIPQDFEVLLAGGRPAQVEIVSDSANQRASAGVSTLNRLLQSFGQERAMLTLALRGVGTEQLQPVKVEERDLASLQARATRITAMLPMFIMMAVLYGALTAALDSTAGERERGSLEPLLVNPAPHGAIVAGKWGAVVMMGMMVALLSNISFLPAQQLMRSDSLQAMFQFGWHEAALFLLLQLPLGAGLSAVLMALAIRTKTFKEAQASATLVMTAVSLTPMVSIMNPGAESAWHLWVPGLAQNALMMTVLKGEALTFMKVMPSVVVGALLTLAGLAFVTRSMRAAVSR</sequence>
<keyword evidence="7" id="KW-1185">Reference proteome</keyword>
<evidence type="ECO:0000256" key="2">
    <source>
        <dbReference type="ARBA" id="ARBA00022692"/>
    </source>
</evidence>
<evidence type="ECO:0000313" key="6">
    <source>
        <dbReference type="EMBL" id="ALV04624.1"/>
    </source>
</evidence>
<keyword evidence="4" id="KW-0472">Membrane</keyword>